<dbReference type="Proteomes" id="UP000550787">
    <property type="component" value="Unassembled WGS sequence"/>
</dbReference>
<feature type="domain" description="Helix-turn-helix" evidence="3">
    <location>
        <begin position="15"/>
        <end position="64"/>
    </location>
</feature>
<keyword evidence="2" id="KW-0472">Membrane</keyword>
<dbReference type="Pfam" id="PF12728">
    <property type="entry name" value="HTH_17"/>
    <property type="match status" value="1"/>
</dbReference>
<evidence type="ECO:0000313" key="5">
    <source>
        <dbReference type="Proteomes" id="UP000550787"/>
    </source>
</evidence>
<evidence type="ECO:0000256" key="2">
    <source>
        <dbReference type="SAM" id="Phobius"/>
    </source>
</evidence>
<gene>
    <name evidence="4" type="ORF">HLH33_18955</name>
</gene>
<keyword evidence="2" id="KW-0812">Transmembrane</keyword>
<organism evidence="4 5">
    <name type="scientific">Gluconacetobacter diazotrophicus</name>
    <name type="common">Acetobacter diazotrophicus</name>
    <dbReference type="NCBI Taxonomy" id="33996"/>
    <lineage>
        <taxon>Bacteria</taxon>
        <taxon>Pseudomonadati</taxon>
        <taxon>Pseudomonadota</taxon>
        <taxon>Alphaproteobacteria</taxon>
        <taxon>Acetobacterales</taxon>
        <taxon>Acetobacteraceae</taxon>
        <taxon>Gluconacetobacter</taxon>
    </lineage>
</organism>
<feature type="transmembrane region" description="Helical" evidence="2">
    <location>
        <begin position="94"/>
        <end position="117"/>
    </location>
</feature>
<accession>A0A7W4I8N4</accession>
<dbReference type="EMBL" id="JABEQG010000076">
    <property type="protein sequence ID" value="MBB2158343.1"/>
    <property type="molecule type" value="Genomic_DNA"/>
</dbReference>
<proteinExistence type="predicted"/>
<protein>
    <submittedName>
        <fullName evidence="4">Helix-turn-helix domain-containing protein</fullName>
    </submittedName>
</protein>
<sequence length="118" mass="12987">MTSKEEQSRHLPAVMDSKQAAEYLGVSYGRLRNLLWLGLGPKSFSFGKRDRRFRVSDLDAFIAAKVGDRAPGGMPPTPTVKRGPGRPRKGRTSFAVIMAVGVVSAVLFVMMVFIAMMR</sequence>
<evidence type="ECO:0000256" key="1">
    <source>
        <dbReference type="SAM" id="MobiDB-lite"/>
    </source>
</evidence>
<evidence type="ECO:0000313" key="4">
    <source>
        <dbReference type="EMBL" id="MBB2158343.1"/>
    </source>
</evidence>
<comment type="caution">
    <text evidence="4">The sequence shown here is derived from an EMBL/GenBank/DDBJ whole genome shotgun (WGS) entry which is preliminary data.</text>
</comment>
<reference evidence="4 5" key="1">
    <citation type="submission" date="2020-04" db="EMBL/GenBank/DDBJ databases">
        <title>Description of novel Gluconacetobacter.</title>
        <authorList>
            <person name="Sombolestani A."/>
        </authorList>
    </citation>
    <scope>NUCLEOTIDE SEQUENCE [LARGE SCALE GENOMIC DNA]</scope>
    <source>
        <strain evidence="4 5">LMG 7603</strain>
    </source>
</reference>
<name>A0A7W4I8N4_GLUDI</name>
<dbReference type="RefSeq" id="WP_183116700.1">
    <property type="nucleotide sequence ID" value="NZ_JABEQG010000076.1"/>
</dbReference>
<dbReference type="InterPro" id="IPR041657">
    <property type="entry name" value="HTH_17"/>
</dbReference>
<feature type="region of interest" description="Disordered" evidence="1">
    <location>
        <begin position="69"/>
        <end position="88"/>
    </location>
</feature>
<keyword evidence="2" id="KW-1133">Transmembrane helix</keyword>
<evidence type="ECO:0000259" key="3">
    <source>
        <dbReference type="Pfam" id="PF12728"/>
    </source>
</evidence>
<dbReference type="AlphaFoldDB" id="A0A7W4I8N4"/>